<evidence type="ECO:0000313" key="3">
    <source>
        <dbReference type="EMBL" id="OGI86401.1"/>
    </source>
</evidence>
<dbReference type="Pfam" id="PF01569">
    <property type="entry name" value="PAP2"/>
    <property type="match status" value="1"/>
</dbReference>
<feature type="transmembrane region" description="Helical" evidence="1">
    <location>
        <begin position="52"/>
        <end position="73"/>
    </location>
</feature>
<gene>
    <name evidence="3" type="ORF">A3A05_01895</name>
</gene>
<keyword evidence="1" id="KW-0472">Membrane</keyword>
<reference evidence="3 4" key="1">
    <citation type="journal article" date="2016" name="Nat. Commun.">
        <title>Thousands of microbial genomes shed light on interconnected biogeochemical processes in an aquifer system.</title>
        <authorList>
            <person name="Anantharaman K."/>
            <person name="Brown C.T."/>
            <person name="Hug L.A."/>
            <person name="Sharon I."/>
            <person name="Castelle C.J."/>
            <person name="Probst A.J."/>
            <person name="Thomas B.C."/>
            <person name="Singh A."/>
            <person name="Wilkins M.J."/>
            <person name="Karaoz U."/>
            <person name="Brodie E.L."/>
            <person name="Williams K.H."/>
            <person name="Hubbard S.S."/>
            <person name="Banfield J.F."/>
        </authorList>
    </citation>
    <scope>NUCLEOTIDE SEQUENCE [LARGE SCALE GENOMIC DNA]</scope>
</reference>
<dbReference type="AlphaFoldDB" id="A0A1F6WWY9"/>
<evidence type="ECO:0000259" key="2">
    <source>
        <dbReference type="SMART" id="SM00014"/>
    </source>
</evidence>
<keyword evidence="1" id="KW-0812">Transmembrane</keyword>
<feature type="domain" description="Phosphatidic acid phosphatase type 2/haloperoxidase" evidence="2">
    <location>
        <begin position="51"/>
        <end position="159"/>
    </location>
</feature>
<dbReference type="Proteomes" id="UP000176187">
    <property type="component" value="Unassembled WGS sequence"/>
</dbReference>
<sequence>MNETIFFFFYNLAHKSELLDQIVVFFAVYFPYFVILLAGLFLFLYRKNWRKFFLVFFSGFLAYFISKILKILIHTDRPFIELSGIPALFSETGYSFPSSHSAFFMALAISLFFLNKKVGYIFIFFALLIGLSRIIAGVHFPIDILGGLILGTLVAYFIKNVYPHT</sequence>
<dbReference type="SMART" id="SM00014">
    <property type="entry name" value="acidPPc"/>
    <property type="match status" value="1"/>
</dbReference>
<keyword evidence="1" id="KW-1133">Transmembrane helix</keyword>
<organism evidence="3 4">
    <name type="scientific">Candidatus Nomurabacteria bacterium RIFCSPLOWO2_01_FULL_41_12</name>
    <dbReference type="NCBI Taxonomy" id="1801774"/>
    <lineage>
        <taxon>Bacteria</taxon>
        <taxon>Candidatus Nomuraibacteriota</taxon>
    </lineage>
</organism>
<dbReference type="SUPFAM" id="SSF48317">
    <property type="entry name" value="Acid phosphatase/Vanadium-dependent haloperoxidase"/>
    <property type="match status" value="1"/>
</dbReference>
<comment type="caution">
    <text evidence="3">The sequence shown here is derived from an EMBL/GenBank/DDBJ whole genome shotgun (WGS) entry which is preliminary data.</text>
</comment>
<feature type="transmembrane region" description="Helical" evidence="1">
    <location>
        <begin position="22"/>
        <end position="45"/>
    </location>
</feature>
<dbReference type="Gene3D" id="1.20.144.10">
    <property type="entry name" value="Phosphatidic acid phosphatase type 2/haloperoxidase"/>
    <property type="match status" value="1"/>
</dbReference>
<accession>A0A1F6WWY9</accession>
<dbReference type="PANTHER" id="PTHR14969:SF13">
    <property type="entry name" value="AT30094P"/>
    <property type="match status" value="1"/>
</dbReference>
<dbReference type="STRING" id="1801774.A3A05_01895"/>
<protein>
    <recommendedName>
        <fullName evidence="2">Phosphatidic acid phosphatase type 2/haloperoxidase domain-containing protein</fullName>
    </recommendedName>
</protein>
<evidence type="ECO:0000256" key="1">
    <source>
        <dbReference type="SAM" id="Phobius"/>
    </source>
</evidence>
<dbReference type="PANTHER" id="PTHR14969">
    <property type="entry name" value="SPHINGOSINE-1-PHOSPHATE PHOSPHOHYDROLASE"/>
    <property type="match status" value="1"/>
</dbReference>
<evidence type="ECO:0000313" key="4">
    <source>
        <dbReference type="Proteomes" id="UP000176187"/>
    </source>
</evidence>
<name>A0A1F6WWY9_9BACT</name>
<feature type="transmembrane region" description="Helical" evidence="1">
    <location>
        <begin position="144"/>
        <end position="162"/>
    </location>
</feature>
<dbReference type="InterPro" id="IPR036938">
    <property type="entry name" value="PAP2/HPO_sf"/>
</dbReference>
<dbReference type="InterPro" id="IPR000326">
    <property type="entry name" value="PAP2/HPO"/>
</dbReference>
<proteinExistence type="predicted"/>
<dbReference type="EMBL" id="MFUY01000007">
    <property type="protein sequence ID" value="OGI86401.1"/>
    <property type="molecule type" value="Genomic_DNA"/>
</dbReference>